<keyword evidence="1" id="KW-0175">Coiled coil</keyword>
<feature type="coiled-coil region" evidence="1">
    <location>
        <begin position="295"/>
        <end position="335"/>
    </location>
</feature>
<evidence type="ECO:0000313" key="2">
    <source>
        <dbReference type="EMBL" id="CUO61149.1"/>
    </source>
</evidence>
<dbReference type="AlphaFoldDB" id="A0A174GJQ5"/>
<name>A0A174GJQ5_9BACE</name>
<dbReference type="Pfam" id="PF14284">
    <property type="entry name" value="PcfJ"/>
    <property type="match status" value="1"/>
</dbReference>
<dbReference type="EMBL" id="CZAE01000002">
    <property type="protein sequence ID" value="CUO61149.1"/>
    <property type="molecule type" value="Genomic_DNA"/>
</dbReference>
<dbReference type="RefSeq" id="WP_055268869.1">
    <property type="nucleotide sequence ID" value="NZ_CP081916.1"/>
</dbReference>
<dbReference type="InterPro" id="IPR025586">
    <property type="entry name" value="PcfJ"/>
</dbReference>
<dbReference type="GeneID" id="69590352"/>
<accession>A0A174GJQ5</accession>
<dbReference type="Proteomes" id="UP000095606">
    <property type="component" value="Unassembled WGS sequence"/>
</dbReference>
<reference evidence="2 3" key="1">
    <citation type="submission" date="2015-09" db="EMBL/GenBank/DDBJ databases">
        <authorList>
            <consortium name="Pathogen Informatics"/>
        </authorList>
    </citation>
    <scope>NUCLEOTIDE SEQUENCE [LARGE SCALE GENOMIC DNA]</scope>
    <source>
        <strain evidence="2 3">2789STDY5834846</strain>
    </source>
</reference>
<gene>
    <name evidence="2" type="ORF">ERS852461_00692</name>
</gene>
<organism evidence="2 3">
    <name type="scientific">Bacteroides faecis</name>
    <dbReference type="NCBI Taxonomy" id="674529"/>
    <lineage>
        <taxon>Bacteria</taxon>
        <taxon>Pseudomonadati</taxon>
        <taxon>Bacteroidota</taxon>
        <taxon>Bacteroidia</taxon>
        <taxon>Bacteroidales</taxon>
        <taxon>Bacteroidaceae</taxon>
        <taxon>Bacteroides</taxon>
    </lineage>
</organism>
<proteinExistence type="predicted"/>
<sequence>MKPKTELQKQIVKLSGKLPALTEKQRRWGIMNAMDHVGLRLKKGLITCTHCGKIFYDLMKLEDGEMDICPNCGTHLKIETTTRKSCRDNEYFNIITTCHGFQVFRYFYIRKEFHSGKEASYCIREVVQNWMSADGKFKTMALLANMHSYYRDAWCLGTDLEIRANDKEAYHIGCDACYPVRRYLSAWKKYGFKGKVHSIYALDFFRLISTDSTAETLLKAGQYELLRMFCAGKDYEIKRTWPTIKICMRNNYVVKDTSMWFDYLDLLGDEGKDLRNAHYVCPDNLNSAHDFYMERKRRKEEKERRQRDMKQMEALKKYEKEYEKLKSRFFDLNISDGNIIIVPLKSLDEFRQEGQIMHHCVFTNNYFRKKDSLILSARIGEKHIETIEVDLSKFQVIQSRGICNKDTEYHGRIIDLVKKNMNLIRQKLTA</sequence>
<evidence type="ECO:0000256" key="1">
    <source>
        <dbReference type="SAM" id="Coils"/>
    </source>
</evidence>
<evidence type="ECO:0000313" key="3">
    <source>
        <dbReference type="Proteomes" id="UP000095606"/>
    </source>
</evidence>
<protein>
    <submittedName>
        <fullName evidence="2">Phage-like protein</fullName>
    </submittedName>
</protein>